<feature type="domain" description="ER membrane protein complex subunit 1 C-terminal" evidence="10">
    <location>
        <begin position="604"/>
        <end position="793"/>
    </location>
</feature>
<dbReference type="InterPro" id="IPR026895">
    <property type="entry name" value="EMC1"/>
</dbReference>
<keyword evidence="7" id="KW-1133">Transmembrane helix</keyword>
<evidence type="ECO:0000256" key="3">
    <source>
        <dbReference type="ARBA" id="ARBA00020824"/>
    </source>
</evidence>
<dbReference type="OMA" id="NEICIYQ"/>
<keyword evidence="9" id="KW-0325">Glycoprotein</keyword>
<dbReference type="InterPro" id="IPR011678">
    <property type="entry name" value="EMC1_C"/>
</dbReference>
<dbReference type="OrthoDB" id="289016at2759"/>
<organism evidence="11 12">
    <name type="scientific">Pseudocohnilembus persalinus</name>
    <name type="common">Ciliate</name>
    <dbReference type="NCBI Taxonomy" id="266149"/>
    <lineage>
        <taxon>Eukaryota</taxon>
        <taxon>Sar</taxon>
        <taxon>Alveolata</taxon>
        <taxon>Ciliophora</taxon>
        <taxon>Intramacronucleata</taxon>
        <taxon>Oligohymenophorea</taxon>
        <taxon>Scuticociliatia</taxon>
        <taxon>Philasterida</taxon>
        <taxon>Pseudocohnilembidae</taxon>
        <taxon>Pseudocohnilembus</taxon>
    </lineage>
</organism>
<keyword evidence="12" id="KW-1185">Reference proteome</keyword>
<sequence>MTENGVYLLNQQQEQSNMQEIKTAQANEKFLALSQNGSDIFIISQEAKKLKIEKNQIQGSLMKQAEQVHNITGQFDRTNLFVSKEYVLYSNNNDNYLTSLSSLKNIDLPRQHQFKLDGQNNFVIEYQQNGNLQQIYSIQQENLVPYYKSTNQDNQIIIVSYTNANSQQKPSLLLIELNQKTNLAKLLNIQSQHNQSILISWVQNQKIQKAWFKGNDYHQYLLVQSQDLQTVLYDVKQQQTNDGLIWSNEESLAYIQEVKFIDFTHSTDRHVSAYHELLDEKGTYNTVYLLPSFIMRITGEFSDSISSFFGSFSYVQEVLQELLLARSVDDIQQLNRKNSKSSDEYNIFYGLKKIILFVTKQNTILRYESDNGDLVWRQNFEHLLKEDSEFLGIFDLEERHQDLIQNEVILVFYSLASQELQILRVNVTNGDIIVQKTHKLAQKPLKLMELQKEHSEYLVVLNEDFTTITYPEFNGSLLKESNKEIIYYMFDKQKNQIKGFSFINDKIELIWNMNFSDQEEIIQIDSSYNQASSPKIAIFDDTKVFFKHIDYTNFAVITKSQGKGIYQGQGILNLYIVNAKTGRILFNHNQQIVDLSLPINMTYDENGVYVTYFNPEQYVYEIWVVEAYSKDMVTSFINMIEDFYISPKDQQDINLVEDNLNIIFLEQKYGFPLGIKAFSVVETKLSLTKRNLAIITQNNQIYSLDRALISPRRSTKDKAQLAKSYERYITFDSTDLPQYAYMIPVQHVKTLSYNIKLNGLQNIKFAPSNFESTSLMIAYGGDIFFNQVAPEKSTGECENWQMSQFGEEKLFQCQTNFGDRDNEFIELITRNFTQMLYEEQSMHEFLKKTMNLQIPLERFKSPFQGKQLKLMTGLNINNKTDQIIQMKIFKIFREEILKNLCMVVFK</sequence>
<evidence type="ECO:0000313" key="11">
    <source>
        <dbReference type="EMBL" id="KRX04993.1"/>
    </source>
</evidence>
<comment type="similarity">
    <text evidence="2">Belongs to the EMC1 family.</text>
</comment>
<dbReference type="Pfam" id="PF07774">
    <property type="entry name" value="EMC1_C"/>
    <property type="match status" value="1"/>
</dbReference>
<dbReference type="EMBL" id="LDAU01000110">
    <property type="protein sequence ID" value="KRX04993.1"/>
    <property type="molecule type" value="Genomic_DNA"/>
</dbReference>
<keyword evidence="5" id="KW-0732">Signal</keyword>
<evidence type="ECO:0000256" key="2">
    <source>
        <dbReference type="ARBA" id="ARBA00007904"/>
    </source>
</evidence>
<evidence type="ECO:0000256" key="8">
    <source>
        <dbReference type="ARBA" id="ARBA00023136"/>
    </source>
</evidence>
<protein>
    <recommendedName>
        <fullName evidence="3">ER membrane protein complex subunit 1</fullName>
    </recommendedName>
</protein>
<evidence type="ECO:0000313" key="12">
    <source>
        <dbReference type="Proteomes" id="UP000054937"/>
    </source>
</evidence>
<dbReference type="AlphaFoldDB" id="A0A0V0QS22"/>
<name>A0A0V0QS22_PSEPJ</name>
<reference evidence="11 12" key="1">
    <citation type="journal article" date="2015" name="Sci. Rep.">
        <title>Genome of the facultative scuticociliatosis pathogen Pseudocohnilembus persalinus provides insight into its virulence through horizontal gene transfer.</title>
        <authorList>
            <person name="Xiong J."/>
            <person name="Wang G."/>
            <person name="Cheng J."/>
            <person name="Tian M."/>
            <person name="Pan X."/>
            <person name="Warren A."/>
            <person name="Jiang C."/>
            <person name="Yuan D."/>
            <person name="Miao W."/>
        </authorList>
    </citation>
    <scope>NUCLEOTIDE SEQUENCE [LARGE SCALE GENOMIC DNA]</scope>
    <source>
        <strain evidence="11">36N120E</strain>
    </source>
</reference>
<comment type="caution">
    <text evidence="11">The sequence shown here is derived from an EMBL/GenBank/DDBJ whole genome shotgun (WGS) entry which is preliminary data.</text>
</comment>
<dbReference type="PANTHER" id="PTHR21573:SF0">
    <property type="entry name" value="ER MEMBRANE PROTEIN COMPLEX SUBUNIT 1"/>
    <property type="match status" value="1"/>
</dbReference>
<proteinExistence type="inferred from homology"/>
<dbReference type="InParanoid" id="A0A0V0QS22"/>
<dbReference type="Proteomes" id="UP000054937">
    <property type="component" value="Unassembled WGS sequence"/>
</dbReference>
<keyword evidence="4" id="KW-0812">Transmembrane</keyword>
<keyword evidence="6" id="KW-0256">Endoplasmic reticulum</keyword>
<dbReference type="GO" id="GO:0072546">
    <property type="term" value="C:EMC complex"/>
    <property type="evidence" value="ECO:0007669"/>
    <property type="project" value="InterPro"/>
</dbReference>
<accession>A0A0V0QS22</accession>
<evidence type="ECO:0000256" key="1">
    <source>
        <dbReference type="ARBA" id="ARBA00004115"/>
    </source>
</evidence>
<evidence type="ECO:0000256" key="5">
    <source>
        <dbReference type="ARBA" id="ARBA00022729"/>
    </source>
</evidence>
<evidence type="ECO:0000256" key="4">
    <source>
        <dbReference type="ARBA" id="ARBA00022692"/>
    </source>
</evidence>
<evidence type="ECO:0000256" key="9">
    <source>
        <dbReference type="ARBA" id="ARBA00023180"/>
    </source>
</evidence>
<gene>
    <name evidence="11" type="ORF">PPERSA_06627</name>
</gene>
<evidence type="ECO:0000256" key="6">
    <source>
        <dbReference type="ARBA" id="ARBA00022824"/>
    </source>
</evidence>
<dbReference type="GO" id="GO:0034975">
    <property type="term" value="P:protein folding in endoplasmic reticulum"/>
    <property type="evidence" value="ECO:0007669"/>
    <property type="project" value="TreeGrafter"/>
</dbReference>
<comment type="subcellular location">
    <subcellularLocation>
        <location evidence="1">Endoplasmic reticulum membrane</location>
        <topology evidence="1">Single-pass type I membrane protein</topology>
    </subcellularLocation>
</comment>
<evidence type="ECO:0000259" key="10">
    <source>
        <dbReference type="Pfam" id="PF07774"/>
    </source>
</evidence>
<evidence type="ECO:0000256" key="7">
    <source>
        <dbReference type="ARBA" id="ARBA00022989"/>
    </source>
</evidence>
<dbReference type="PANTHER" id="PTHR21573">
    <property type="entry name" value="ER MEMBRANE PROTEIN COMPLEX SUBUNIT 1"/>
    <property type="match status" value="1"/>
</dbReference>
<keyword evidence="8" id="KW-0472">Membrane</keyword>